<accession>A0A173TJY9</accession>
<dbReference type="AlphaFoldDB" id="A0A173TJY9"/>
<name>A0A173TJY9_PARDI</name>
<evidence type="ECO:0000313" key="3">
    <source>
        <dbReference type="Proteomes" id="UP000095591"/>
    </source>
</evidence>
<keyword evidence="1" id="KW-0812">Transmembrane</keyword>
<evidence type="ECO:0000313" key="2">
    <source>
        <dbReference type="EMBL" id="CUN02526.1"/>
    </source>
</evidence>
<proteinExistence type="predicted"/>
<dbReference type="RefSeq" id="WP_044546173.1">
    <property type="nucleotide sequence ID" value="NZ_CDRH01000527.1"/>
</dbReference>
<protein>
    <submittedName>
        <fullName evidence="2">Uncharacterized protein</fullName>
    </submittedName>
</protein>
<feature type="transmembrane region" description="Helical" evidence="1">
    <location>
        <begin position="643"/>
        <end position="665"/>
    </location>
</feature>
<dbReference type="Proteomes" id="UP000095591">
    <property type="component" value="Unassembled WGS sequence"/>
</dbReference>
<feature type="transmembrane region" description="Helical" evidence="1">
    <location>
        <begin position="677"/>
        <end position="698"/>
    </location>
</feature>
<organism evidence="2 3">
    <name type="scientific">Parabacteroides distasonis</name>
    <dbReference type="NCBI Taxonomy" id="823"/>
    <lineage>
        <taxon>Bacteria</taxon>
        <taxon>Pseudomonadati</taxon>
        <taxon>Bacteroidota</taxon>
        <taxon>Bacteroidia</taxon>
        <taxon>Bacteroidales</taxon>
        <taxon>Tannerellaceae</taxon>
        <taxon>Parabacteroides</taxon>
    </lineage>
</organism>
<keyword evidence="1" id="KW-0472">Membrane</keyword>
<keyword evidence="1" id="KW-1133">Transmembrane helix</keyword>
<dbReference type="EMBL" id="CYXP01000003">
    <property type="protein sequence ID" value="CUN02526.1"/>
    <property type="molecule type" value="Genomic_DNA"/>
</dbReference>
<reference evidence="2 3" key="1">
    <citation type="submission" date="2015-09" db="EMBL/GenBank/DDBJ databases">
        <authorList>
            <consortium name="Pathogen Informatics"/>
        </authorList>
    </citation>
    <scope>NUCLEOTIDE SEQUENCE [LARGE SCALE GENOMIC DNA]</scope>
    <source>
        <strain evidence="2 3">2789STDY5608872</strain>
    </source>
</reference>
<sequence>MSTRYRTTYHGILLGLLLHVIMAQAVNAQRSLSERLDYFRSLGERTELELEEIRTPIVSYQTLMDSITQRILTEQCGYIVYPAELGNAFTFVTNPDANQAISRLGYLQSPSSLLPDHVEQCAYTPWLFGNELLTASKNKANADPLCRFFDEKLGPVKVTQALWYYFNKREPEKILPPPTVENMCFFKGKTGDLDNMQSLLNSDKQGYIICPVWTEDVTGVLDNPDENPSIRGSGTIEFFIKEAPLSIALNITPWEEDAIGYRETDFIPFVYDTTYTQAVKNWLLSVRELRPSTIRTFFCYFDKRSKEEIAAQKKKGNCSIPVFKVDGASSETKRLSERLSQYNQRAFPIVPYWLQSVYEQLPADLIRKFSRMEYLGYVVDTESGQPSQVSNWQQQECLVDMPVYSDTPVDLLVLFRNSKATNDFLRSKESQMALLNNLFTKDTGTINRNPSLRKLNGLTLYFPDFDFKLENRRELVQFVKSTSFVIDSFCVEGNKIYRNYDLNVIFPIKEKKHIGYLSILLKYQLVDRLCFVDYDEMGVPVTTCENRENKQEPVLKMVMYEEECEVSLLDNLFNSLFYLLNPFPQGEQLTSCSDDLAQLANTEFSNPMLIYFVLGDIFLFLILLILITLYMTSSKFYMLAQHYKRYVLPLLLVFISEIVLVLYLITNIVSSRETFDIWTQMILLALPLFFFLLIIVPIGHREREPLP</sequence>
<feature type="transmembrane region" description="Helical" evidence="1">
    <location>
        <begin position="608"/>
        <end position="631"/>
    </location>
</feature>
<evidence type="ECO:0000256" key="1">
    <source>
        <dbReference type="SAM" id="Phobius"/>
    </source>
</evidence>
<gene>
    <name evidence="2" type="ORF">ERS852429_01582</name>
</gene>